<proteinExistence type="predicted"/>
<evidence type="ECO:0000313" key="2">
    <source>
        <dbReference type="EMBL" id="MFC4664205.1"/>
    </source>
</evidence>
<comment type="caution">
    <text evidence="2">The sequence shown here is derived from an EMBL/GenBank/DDBJ whole genome shotgun (WGS) entry which is preliminary data.</text>
</comment>
<dbReference type="RefSeq" id="WP_052485083.1">
    <property type="nucleotide sequence ID" value="NZ_JBHSFT010000048.1"/>
</dbReference>
<dbReference type="EMBL" id="JBHSFT010000048">
    <property type="protein sequence ID" value="MFC4664205.1"/>
    <property type="molecule type" value="Genomic_DNA"/>
</dbReference>
<dbReference type="Proteomes" id="UP001595988">
    <property type="component" value="Unassembled WGS sequence"/>
</dbReference>
<dbReference type="InterPro" id="IPR026369">
    <property type="entry name" value="CxxC_20_CxxC"/>
</dbReference>
<evidence type="ECO:0000256" key="1">
    <source>
        <dbReference type="SAM" id="Phobius"/>
    </source>
</evidence>
<name>A0ABV9K2F6_9BACI</name>
<keyword evidence="3" id="KW-1185">Reference proteome</keyword>
<sequence length="99" mass="12191">MYDIELPSCWNCEHEFKLRELVWSWRMRCPSCKKKQFLTKESRFNTLLFSPILMIVIFIMNVWNFSWVIIIPVSFCLFLIFMLIIPYFYRFTDKEAPFV</sequence>
<dbReference type="NCBIfam" id="TIGR04104">
    <property type="entry name" value="cxxc_20_cxxc"/>
    <property type="match status" value="1"/>
</dbReference>
<accession>A0ABV9K2F6</accession>
<protein>
    <submittedName>
        <fullName evidence="2">TIGR04104 family putative zinc finger protein</fullName>
    </submittedName>
</protein>
<keyword evidence="1" id="KW-0472">Membrane</keyword>
<feature type="transmembrane region" description="Helical" evidence="1">
    <location>
        <begin position="44"/>
        <end position="63"/>
    </location>
</feature>
<feature type="transmembrane region" description="Helical" evidence="1">
    <location>
        <begin position="69"/>
        <end position="89"/>
    </location>
</feature>
<keyword evidence="1" id="KW-1133">Transmembrane helix</keyword>
<evidence type="ECO:0000313" key="3">
    <source>
        <dbReference type="Proteomes" id="UP001595988"/>
    </source>
</evidence>
<gene>
    <name evidence="2" type="ORF">ACFO3P_18670</name>
</gene>
<keyword evidence="1" id="KW-0812">Transmembrane</keyword>
<organism evidence="2 3">
    <name type="scientific">Oceanobacillus aidingensis</name>
    <dbReference type="NCBI Taxonomy" id="645964"/>
    <lineage>
        <taxon>Bacteria</taxon>
        <taxon>Bacillati</taxon>
        <taxon>Bacillota</taxon>
        <taxon>Bacilli</taxon>
        <taxon>Bacillales</taxon>
        <taxon>Bacillaceae</taxon>
        <taxon>Oceanobacillus</taxon>
    </lineage>
</organism>
<reference evidence="3" key="1">
    <citation type="journal article" date="2019" name="Int. J. Syst. Evol. Microbiol.">
        <title>The Global Catalogue of Microorganisms (GCM) 10K type strain sequencing project: providing services to taxonomists for standard genome sequencing and annotation.</title>
        <authorList>
            <consortium name="The Broad Institute Genomics Platform"/>
            <consortium name="The Broad Institute Genome Sequencing Center for Infectious Disease"/>
            <person name="Wu L."/>
            <person name="Ma J."/>
        </authorList>
    </citation>
    <scope>NUCLEOTIDE SEQUENCE [LARGE SCALE GENOMIC DNA]</scope>
    <source>
        <strain evidence="3">CCUG 37257</strain>
    </source>
</reference>